<accession>A0A2T4GKA8</accession>
<evidence type="ECO:0000313" key="3">
    <source>
        <dbReference type="Proteomes" id="UP000241587"/>
    </source>
</evidence>
<proteinExistence type="predicted"/>
<feature type="region of interest" description="Disordered" evidence="1">
    <location>
        <begin position="48"/>
        <end position="74"/>
    </location>
</feature>
<dbReference type="EMBL" id="PVEM01000012">
    <property type="protein sequence ID" value="PTD03890.1"/>
    <property type="molecule type" value="Genomic_DNA"/>
</dbReference>
<sequence length="74" mass="7831">MVQPTKVSVTARADAGAGTGAGTGPCNRYVHLCPVYTSLLRILESEPLSISSQEGSLSEDEGEGMHRMMTMTTD</sequence>
<evidence type="ECO:0000313" key="2">
    <source>
        <dbReference type="EMBL" id="PTD03890.1"/>
    </source>
</evidence>
<reference evidence="2 3" key="1">
    <citation type="submission" date="2018-02" db="EMBL/GenBank/DDBJ databases">
        <title>Fusarium culmorum secondary metabolites in fungal-bacterial-plant interactions.</title>
        <authorList>
            <person name="Schmidt R."/>
        </authorList>
    </citation>
    <scope>NUCLEOTIDE SEQUENCE [LARGE SCALE GENOMIC DNA]</scope>
    <source>
        <strain evidence="2 3">PV</strain>
    </source>
</reference>
<dbReference type="Proteomes" id="UP000241587">
    <property type="component" value="Unassembled WGS sequence"/>
</dbReference>
<comment type="caution">
    <text evidence="2">The sequence shown here is derived from an EMBL/GenBank/DDBJ whole genome shotgun (WGS) entry which is preliminary data.</text>
</comment>
<name>A0A2T4GKA8_FUSCU</name>
<organism evidence="2 3">
    <name type="scientific">Fusarium culmorum</name>
    <dbReference type="NCBI Taxonomy" id="5516"/>
    <lineage>
        <taxon>Eukaryota</taxon>
        <taxon>Fungi</taxon>
        <taxon>Dikarya</taxon>
        <taxon>Ascomycota</taxon>
        <taxon>Pezizomycotina</taxon>
        <taxon>Sordariomycetes</taxon>
        <taxon>Hypocreomycetidae</taxon>
        <taxon>Hypocreales</taxon>
        <taxon>Nectriaceae</taxon>
        <taxon>Fusarium</taxon>
    </lineage>
</organism>
<protein>
    <submittedName>
        <fullName evidence="2">Uncharacterized protein</fullName>
    </submittedName>
</protein>
<dbReference type="AlphaFoldDB" id="A0A2T4GKA8"/>
<gene>
    <name evidence="2" type="ORF">FCULG_00001321</name>
</gene>
<evidence type="ECO:0000256" key="1">
    <source>
        <dbReference type="SAM" id="MobiDB-lite"/>
    </source>
</evidence>
<keyword evidence="3" id="KW-1185">Reference proteome</keyword>
<feature type="region of interest" description="Disordered" evidence="1">
    <location>
        <begin position="1"/>
        <end position="24"/>
    </location>
</feature>